<evidence type="ECO:0000313" key="2">
    <source>
        <dbReference type="EMBL" id="SDF51612.1"/>
    </source>
</evidence>
<dbReference type="AlphaFoldDB" id="A0A1G7LQ04"/>
<evidence type="ECO:0000313" key="3">
    <source>
        <dbReference type="Proteomes" id="UP000182427"/>
    </source>
</evidence>
<gene>
    <name evidence="2" type="ORF">SAMN05444167_2599</name>
</gene>
<feature type="transmembrane region" description="Helical" evidence="1">
    <location>
        <begin position="25"/>
        <end position="44"/>
    </location>
</feature>
<dbReference type="Proteomes" id="UP000182427">
    <property type="component" value="Chromosome I"/>
</dbReference>
<dbReference type="RefSeq" id="WP_083345514.1">
    <property type="nucleotide sequence ID" value="NZ_LT629690.1"/>
</dbReference>
<keyword evidence="3" id="KW-1185">Reference proteome</keyword>
<dbReference type="OrthoDB" id="120211at2"/>
<dbReference type="Pfam" id="PF09624">
    <property type="entry name" value="DUF2393"/>
    <property type="match status" value="1"/>
</dbReference>
<proteinExistence type="predicted"/>
<evidence type="ECO:0000256" key="1">
    <source>
        <dbReference type="SAM" id="Phobius"/>
    </source>
</evidence>
<evidence type="ECO:0008006" key="4">
    <source>
        <dbReference type="Google" id="ProtNLM"/>
    </source>
</evidence>
<dbReference type="EMBL" id="LT629690">
    <property type="protein sequence ID" value="SDF51612.1"/>
    <property type="molecule type" value="Genomic_DNA"/>
</dbReference>
<reference evidence="2 3" key="1">
    <citation type="submission" date="2016-10" db="EMBL/GenBank/DDBJ databases">
        <authorList>
            <person name="de Groot N.N."/>
        </authorList>
    </citation>
    <scope>NUCLEOTIDE SEQUENCE [LARGE SCALE GENOMIC DNA]</scope>
    <source>
        <strain evidence="2 3">GAS232</strain>
    </source>
</reference>
<keyword evidence="1" id="KW-1133">Transmembrane helix</keyword>
<keyword evidence="1" id="KW-0812">Transmembrane</keyword>
<name>A0A1G7LQ04_9BACT</name>
<sequence length="175" mass="18709">MEDEQKHTPFLTSAEPESTVSTKTWLIAASAVVLLIVIAAVATLRRTPVNTGAALPADANAASLPISDRSMSEATNGAGGKSTYLDGTITNNTSKTLTAATAQVSFATTDGTQPHRETTPLMLVRTRVPYVDLQMVSADPIKPGDHRDFRLIFESVPANWDVQPPVITITHAELR</sequence>
<keyword evidence="1" id="KW-0472">Membrane</keyword>
<organism evidence="2 3">
    <name type="scientific">Terriglobus roseus</name>
    <dbReference type="NCBI Taxonomy" id="392734"/>
    <lineage>
        <taxon>Bacteria</taxon>
        <taxon>Pseudomonadati</taxon>
        <taxon>Acidobacteriota</taxon>
        <taxon>Terriglobia</taxon>
        <taxon>Terriglobales</taxon>
        <taxon>Acidobacteriaceae</taxon>
        <taxon>Terriglobus</taxon>
    </lineage>
</organism>
<accession>A0A1G7LQ04</accession>
<dbReference type="InterPro" id="IPR013417">
    <property type="entry name" value="CHP02588"/>
</dbReference>
<protein>
    <recommendedName>
        <fullName evidence="4">DUF2393 domain-containing protein</fullName>
    </recommendedName>
</protein>